<dbReference type="GO" id="GO:0004993">
    <property type="term" value="F:G protein-coupled serotonin receptor activity"/>
    <property type="evidence" value="ECO:0007669"/>
    <property type="project" value="TreeGrafter"/>
</dbReference>
<evidence type="ECO:0000256" key="4">
    <source>
        <dbReference type="ARBA" id="ARBA00022989"/>
    </source>
</evidence>
<feature type="transmembrane region" description="Helical" evidence="9">
    <location>
        <begin position="84"/>
        <end position="109"/>
    </location>
</feature>
<dbReference type="EMBL" id="CAJNOO010000179">
    <property type="protein sequence ID" value="CAF0844322.1"/>
    <property type="molecule type" value="Genomic_DNA"/>
</dbReference>
<dbReference type="InterPro" id="IPR000276">
    <property type="entry name" value="GPCR_Rhodpsn"/>
</dbReference>
<feature type="domain" description="G-protein coupled receptors family 1 profile" evidence="10">
    <location>
        <begin position="27"/>
        <end position="280"/>
    </location>
</feature>
<proteinExistence type="predicted"/>
<reference evidence="11" key="1">
    <citation type="submission" date="2021-02" db="EMBL/GenBank/DDBJ databases">
        <authorList>
            <person name="Nowell W R."/>
        </authorList>
    </citation>
    <scope>NUCLEOTIDE SEQUENCE</scope>
</reference>
<evidence type="ECO:0000259" key="10">
    <source>
        <dbReference type="PROSITE" id="PS50262"/>
    </source>
</evidence>
<dbReference type="Proteomes" id="UP000663882">
    <property type="component" value="Unassembled WGS sequence"/>
</dbReference>
<dbReference type="PROSITE" id="PS50262">
    <property type="entry name" value="G_PROTEIN_RECEP_F1_2"/>
    <property type="match status" value="1"/>
</dbReference>
<sequence length="314" mass="36495">MTIDFEDSSSTPEKLALLVFIAAIVVGNICVFVTYFIRANGKHWSNIFVLGMAFIDLFIGGFVLPMRFLSAYGSPLTSKLCAALSIGESCALAAVIYAIGFMVYTRLYNLKQILIDIRRRYLIMLLLISWIVLFLFYGVPFMTNYSSYLLTVTSSTTNITTYCTTYTTSIYHPTWMAYTEIAIIYSLPLLCIFIGLIFLIRHLCKPRPTRLDKVQRKQYREQKQMTWHIVILSITFILLWLPWITIRILIIFHNTKEIQRALQITYYILILKSVFFPILYASTNASFRGSFAIYRHKRITTNNRVWTINEHFGY</sequence>
<dbReference type="InterPro" id="IPR017452">
    <property type="entry name" value="GPCR_Rhodpsn_7TM"/>
</dbReference>
<organism evidence="11 13">
    <name type="scientific">Rotaria sordida</name>
    <dbReference type="NCBI Taxonomy" id="392033"/>
    <lineage>
        <taxon>Eukaryota</taxon>
        <taxon>Metazoa</taxon>
        <taxon>Spiralia</taxon>
        <taxon>Gnathifera</taxon>
        <taxon>Rotifera</taxon>
        <taxon>Eurotatoria</taxon>
        <taxon>Bdelloidea</taxon>
        <taxon>Philodinida</taxon>
        <taxon>Philodinidae</taxon>
        <taxon>Rotaria</taxon>
    </lineage>
</organism>
<dbReference type="Pfam" id="PF00001">
    <property type="entry name" value="7tm_1"/>
    <property type="match status" value="1"/>
</dbReference>
<dbReference type="AlphaFoldDB" id="A0A813VJM5"/>
<name>A0A813VJM5_9BILA</name>
<keyword evidence="4 9" id="KW-1133">Transmembrane helix</keyword>
<dbReference type="EMBL" id="CAJOAX010003842">
    <property type="protein sequence ID" value="CAF3875848.1"/>
    <property type="molecule type" value="Genomic_DNA"/>
</dbReference>
<gene>
    <name evidence="12" type="ORF">OTI717_LOCUS22487</name>
    <name evidence="11" type="ORF">RFH988_LOCUS6114</name>
</gene>
<comment type="caution">
    <text evidence="11">The sequence shown here is derived from an EMBL/GenBank/DDBJ whole genome shotgun (WGS) entry which is preliminary data.</text>
</comment>
<comment type="subcellular location">
    <subcellularLocation>
        <location evidence="1">Cell membrane</location>
        <topology evidence="1">Multi-pass membrane protein</topology>
    </subcellularLocation>
</comment>
<dbReference type="Proteomes" id="UP000663823">
    <property type="component" value="Unassembled WGS sequence"/>
</dbReference>
<feature type="transmembrane region" description="Helical" evidence="9">
    <location>
        <begin position="264"/>
        <end position="287"/>
    </location>
</feature>
<evidence type="ECO:0000313" key="11">
    <source>
        <dbReference type="EMBL" id="CAF0844322.1"/>
    </source>
</evidence>
<evidence type="ECO:0000256" key="1">
    <source>
        <dbReference type="ARBA" id="ARBA00004651"/>
    </source>
</evidence>
<dbReference type="PANTHER" id="PTHR24247:SF241">
    <property type="entry name" value="5-HYDROXYTRYPTAMINE RECEPTOR 2A-RELATED"/>
    <property type="match status" value="1"/>
</dbReference>
<dbReference type="SUPFAM" id="SSF81321">
    <property type="entry name" value="Family A G protein-coupled receptor-like"/>
    <property type="match status" value="1"/>
</dbReference>
<evidence type="ECO:0000256" key="9">
    <source>
        <dbReference type="SAM" id="Phobius"/>
    </source>
</evidence>
<dbReference type="GO" id="GO:0030594">
    <property type="term" value="F:neurotransmitter receptor activity"/>
    <property type="evidence" value="ECO:0007669"/>
    <property type="project" value="TreeGrafter"/>
</dbReference>
<feature type="transmembrane region" description="Helical" evidence="9">
    <location>
        <begin position="182"/>
        <end position="204"/>
    </location>
</feature>
<keyword evidence="5" id="KW-0297">G-protein coupled receptor</keyword>
<dbReference type="PANTHER" id="PTHR24247">
    <property type="entry name" value="5-HYDROXYTRYPTAMINE RECEPTOR"/>
    <property type="match status" value="1"/>
</dbReference>
<keyword evidence="7" id="KW-0675">Receptor</keyword>
<feature type="transmembrane region" description="Helical" evidence="9">
    <location>
        <begin position="15"/>
        <end position="37"/>
    </location>
</feature>
<dbReference type="GO" id="GO:0005886">
    <property type="term" value="C:plasma membrane"/>
    <property type="evidence" value="ECO:0007669"/>
    <property type="project" value="UniProtKB-SubCell"/>
</dbReference>
<evidence type="ECO:0000256" key="5">
    <source>
        <dbReference type="ARBA" id="ARBA00023040"/>
    </source>
</evidence>
<evidence type="ECO:0000256" key="3">
    <source>
        <dbReference type="ARBA" id="ARBA00022692"/>
    </source>
</evidence>
<evidence type="ECO:0000256" key="6">
    <source>
        <dbReference type="ARBA" id="ARBA00023136"/>
    </source>
</evidence>
<evidence type="ECO:0000313" key="13">
    <source>
        <dbReference type="Proteomes" id="UP000663882"/>
    </source>
</evidence>
<keyword evidence="3 9" id="KW-0812">Transmembrane</keyword>
<dbReference type="PRINTS" id="PR00237">
    <property type="entry name" value="GPCRRHODOPSN"/>
</dbReference>
<dbReference type="CDD" id="cd00637">
    <property type="entry name" value="7tm_classA_rhodopsin-like"/>
    <property type="match status" value="1"/>
</dbReference>
<dbReference type="GO" id="GO:0030425">
    <property type="term" value="C:dendrite"/>
    <property type="evidence" value="ECO:0007669"/>
    <property type="project" value="TreeGrafter"/>
</dbReference>
<dbReference type="GO" id="GO:0045202">
    <property type="term" value="C:synapse"/>
    <property type="evidence" value="ECO:0007669"/>
    <property type="project" value="GOC"/>
</dbReference>
<keyword evidence="8" id="KW-0807">Transducer</keyword>
<dbReference type="GO" id="GO:0007187">
    <property type="term" value="P:G protein-coupled receptor signaling pathway, coupled to cyclic nucleotide second messenger"/>
    <property type="evidence" value="ECO:0007669"/>
    <property type="project" value="TreeGrafter"/>
</dbReference>
<dbReference type="GO" id="GO:0007198">
    <property type="term" value="P:adenylate cyclase-inhibiting serotonin receptor signaling pathway"/>
    <property type="evidence" value="ECO:0007669"/>
    <property type="project" value="TreeGrafter"/>
</dbReference>
<feature type="transmembrane region" description="Helical" evidence="9">
    <location>
        <begin position="44"/>
        <end position="64"/>
    </location>
</feature>
<keyword evidence="6 9" id="KW-0472">Membrane</keyword>
<accession>A0A813VJM5</accession>
<feature type="transmembrane region" description="Helical" evidence="9">
    <location>
        <begin position="225"/>
        <end position="252"/>
    </location>
</feature>
<evidence type="ECO:0000256" key="2">
    <source>
        <dbReference type="ARBA" id="ARBA00022475"/>
    </source>
</evidence>
<keyword evidence="2" id="KW-1003">Cell membrane</keyword>
<evidence type="ECO:0000256" key="8">
    <source>
        <dbReference type="ARBA" id="ARBA00023224"/>
    </source>
</evidence>
<evidence type="ECO:0000256" key="7">
    <source>
        <dbReference type="ARBA" id="ARBA00023170"/>
    </source>
</evidence>
<dbReference type="Gene3D" id="1.20.1070.10">
    <property type="entry name" value="Rhodopsin 7-helix transmembrane proteins"/>
    <property type="match status" value="1"/>
</dbReference>
<protein>
    <recommendedName>
        <fullName evidence="10">G-protein coupled receptors family 1 profile domain-containing protein</fullName>
    </recommendedName>
</protein>
<feature type="transmembrane region" description="Helical" evidence="9">
    <location>
        <begin position="121"/>
        <end position="139"/>
    </location>
</feature>
<dbReference type="OrthoDB" id="10033290at2759"/>
<evidence type="ECO:0000313" key="12">
    <source>
        <dbReference type="EMBL" id="CAF3875848.1"/>
    </source>
</evidence>
<dbReference type="GO" id="GO:0007268">
    <property type="term" value="P:chemical synaptic transmission"/>
    <property type="evidence" value="ECO:0007669"/>
    <property type="project" value="TreeGrafter"/>
</dbReference>